<protein>
    <recommendedName>
        <fullName evidence="3">YqjK-like protein</fullName>
    </recommendedName>
</protein>
<gene>
    <name evidence="1" type="ORF">Verru16b_01493</name>
</gene>
<dbReference type="Proteomes" id="UP000095228">
    <property type="component" value="Chromosome"/>
</dbReference>
<keyword evidence="2" id="KW-1185">Reference proteome</keyword>
<proteinExistence type="predicted"/>
<sequence>MYSHRELSRLSAHKAALRGRIAGRRTLAAALATRALRPVAWLDRLRDLWRGVAPFAGLAAIPLGLLLKRSPAPRPRLLGTLLRWAPVVLGAVRGLTAARRE</sequence>
<dbReference type="EMBL" id="CP016094">
    <property type="protein sequence ID" value="AOS44431.1"/>
    <property type="molecule type" value="Genomic_DNA"/>
</dbReference>
<dbReference type="STRING" id="1838286.Verru16b_01493"/>
<accession>A0A1D8AU68</accession>
<name>A0A1D8AU68_9BACT</name>
<dbReference type="OrthoDB" id="9918634at2"/>
<reference evidence="1 2" key="1">
    <citation type="submission" date="2016-06" db="EMBL/GenBank/DDBJ databases">
        <title>Three novel species with peptidoglycan cell walls form the new genus Lacunisphaera gen. nov. in the family Opitutaceae of the verrucomicrobial subdivision 4.</title>
        <authorList>
            <person name="Rast P."/>
            <person name="Gloeckner I."/>
            <person name="Jogler M."/>
            <person name="Boedeker C."/>
            <person name="Jeske O."/>
            <person name="Wiegand S."/>
            <person name="Reinhardt R."/>
            <person name="Schumann P."/>
            <person name="Rohde M."/>
            <person name="Spring S."/>
            <person name="Gloeckner F.O."/>
            <person name="Jogler C."/>
        </authorList>
    </citation>
    <scope>NUCLEOTIDE SEQUENCE [LARGE SCALE GENOMIC DNA]</scope>
    <source>
        <strain evidence="1 2">IG16b</strain>
    </source>
</reference>
<dbReference type="RefSeq" id="WP_069961679.1">
    <property type="nucleotide sequence ID" value="NZ_CP016094.1"/>
</dbReference>
<dbReference type="AlphaFoldDB" id="A0A1D8AU68"/>
<evidence type="ECO:0000313" key="2">
    <source>
        <dbReference type="Proteomes" id="UP000095228"/>
    </source>
</evidence>
<dbReference type="KEGG" id="obg:Verru16b_01493"/>
<evidence type="ECO:0008006" key="3">
    <source>
        <dbReference type="Google" id="ProtNLM"/>
    </source>
</evidence>
<evidence type="ECO:0000313" key="1">
    <source>
        <dbReference type="EMBL" id="AOS44431.1"/>
    </source>
</evidence>
<organism evidence="1 2">
    <name type="scientific">Lacunisphaera limnophila</name>
    <dbReference type="NCBI Taxonomy" id="1838286"/>
    <lineage>
        <taxon>Bacteria</taxon>
        <taxon>Pseudomonadati</taxon>
        <taxon>Verrucomicrobiota</taxon>
        <taxon>Opitutia</taxon>
        <taxon>Opitutales</taxon>
        <taxon>Opitutaceae</taxon>
        <taxon>Lacunisphaera</taxon>
    </lineage>
</organism>